<dbReference type="Pfam" id="PF03135">
    <property type="entry name" value="CagE_TrbE_VirB"/>
    <property type="match status" value="1"/>
</dbReference>
<evidence type="ECO:0000313" key="6">
    <source>
        <dbReference type="EMBL" id="ACS79768.1"/>
    </source>
</evidence>
<dbReference type="RefSeq" id="WP_015851584.1">
    <property type="nucleotide sequence ID" value="NC_012881.1"/>
</dbReference>
<keyword evidence="3" id="KW-0067">ATP-binding</keyword>
<gene>
    <name evidence="6" type="ordered locus">Desal_1706</name>
</gene>
<keyword evidence="7" id="KW-1185">Reference proteome</keyword>
<protein>
    <submittedName>
        <fullName evidence="6">CagE TrbE VirB component of type IV transporter system</fullName>
    </submittedName>
</protein>
<dbReference type="AlphaFoldDB" id="C6BT64"/>
<dbReference type="KEGG" id="dsa:Desal_1706"/>
<dbReference type="Proteomes" id="UP000002601">
    <property type="component" value="Chromosome"/>
</dbReference>
<organism evidence="6 7">
    <name type="scientific">Maridesulfovibrio salexigens (strain ATCC 14822 / DSM 2638 / NCIMB 8403 / VKM B-1763)</name>
    <name type="common">Desulfovibrio salexigens</name>
    <dbReference type="NCBI Taxonomy" id="526222"/>
    <lineage>
        <taxon>Bacteria</taxon>
        <taxon>Pseudomonadati</taxon>
        <taxon>Thermodesulfobacteriota</taxon>
        <taxon>Desulfovibrionia</taxon>
        <taxon>Desulfovibrionales</taxon>
        <taxon>Desulfovibrionaceae</taxon>
        <taxon>Maridesulfovibrio</taxon>
    </lineage>
</organism>
<evidence type="ECO:0000256" key="3">
    <source>
        <dbReference type="ARBA" id="ARBA00022840"/>
    </source>
</evidence>
<feature type="region of interest" description="Disordered" evidence="4">
    <location>
        <begin position="789"/>
        <end position="816"/>
    </location>
</feature>
<dbReference type="InterPro" id="IPR003593">
    <property type="entry name" value="AAA+_ATPase"/>
</dbReference>
<dbReference type="InterPro" id="IPR018145">
    <property type="entry name" value="CagE_TrbE_VirB_cntrl_dom"/>
</dbReference>
<sequence length="816" mass="90824">MLKLKDYRHKQKSLPDLLSYAAMVDNGIVLCKNGALLAGWIFRSQDTASSTPQELATISARVNQALAPLGSGWMCHVEAIRTPATGYPAPATSFFPDRITAMIDEERRNIFESGEFYTTSTFLAVTCTPQLGQEKIKRYATGQTGRNNQLDKQINEFKKTLFQLEDSLSLCLQLERLADYTYEDEFGNSKTVSPLLTFLQICTTGENHPVILPSTPMYLDAIIGCKDLIAGDSLFIGKNQIQIIAIDGFPAESWPSILSCLEGTPLEYRFSSRFICMDQFEAEKELTLYRKTWQQQVFKFFDLMFNKANPRPNQDALNMAGDAETALAEVQSGLVSAGFYTACIVLHGTDPEKLEDNTRLISRLIQGQGFGCRIETINALEAWLGTHPGNAYANVRRPIVNSMNLSDMLPLATIWPGNEFNPSPEFPANSPALMYCATDGSTPFRLNLHTGDIGHTLIFGPTGAGKSTLLGIINAQFRRYKNASIFAFDKGMSMFPLCKAAGGTHYEIAGDDSELAFAPLSNVDSDAEQAWAEEWIETLVTLQGFVVLPAHRNAIHLAMNSIRNNPKDMRSLTDFYHFVQDEELREAIKHYTNAGAMGHLLDAKTDGFGIENLMVFEIENLMNLGDKNLIPVLLYLFHCIEKSFKGQPSLLILDEAWIMLGHKVFRDKIYEWLKVLRKANCAVVLATQSLEDAAKSGLMGVLSESCPTKIYLANPSASDKDQRPHYEGLGLNSTQIQIITSAAPKRDYYVVTPEGRRLINLALGPVALSFVGSSGKGHIARIKELEKEHGPSWPEQWLEERQGDFKWAPRSKENTK</sequence>
<reference evidence="6 7" key="1">
    <citation type="submission" date="2009-06" db="EMBL/GenBank/DDBJ databases">
        <title>Complete sequence of Desulfovibrio salexigens DSM 2638.</title>
        <authorList>
            <consortium name="US DOE Joint Genome Institute"/>
            <person name="Lucas S."/>
            <person name="Copeland A."/>
            <person name="Lapidus A."/>
            <person name="Glavina del Rio T."/>
            <person name="Tice H."/>
            <person name="Bruce D."/>
            <person name="Goodwin L."/>
            <person name="Pitluck S."/>
            <person name="Munk A.C."/>
            <person name="Brettin T."/>
            <person name="Detter J.C."/>
            <person name="Han C."/>
            <person name="Tapia R."/>
            <person name="Larimer F."/>
            <person name="Land M."/>
            <person name="Hauser L."/>
            <person name="Kyrpides N."/>
            <person name="Anderson I."/>
            <person name="Wall J.D."/>
            <person name="Arkin A.P."/>
            <person name="Dehal P."/>
            <person name="Chivian D."/>
            <person name="Giles B."/>
            <person name="Hazen T.C."/>
        </authorList>
    </citation>
    <scope>NUCLEOTIDE SEQUENCE [LARGE SCALE GENOMIC DNA]</scope>
    <source>
        <strain evidence="7">ATCC 14822 / DSM 2638 / NCIMB 8403 / VKM B-1763</strain>
    </source>
</reference>
<dbReference type="OrthoDB" id="9816422at2"/>
<name>C6BT64_MARSD</name>
<dbReference type="InterPro" id="IPR051162">
    <property type="entry name" value="T4SS_component"/>
</dbReference>
<dbReference type="EMBL" id="CP001649">
    <property type="protein sequence ID" value="ACS79768.1"/>
    <property type="molecule type" value="Genomic_DNA"/>
</dbReference>
<accession>C6BT64</accession>
<dbReference type="SUPFAM" id="SSF52540">
    <property type="entry name" value="P-loop containing nucleoside triphosphate hydrolases"/>
    <property type="match status" value="1"/>
</dbReference>
<evidence type="ECO:0000256" key="1">
    <source>
        <dbReference type="ARBA" id="ARBA00006512"/>
    </source>
</evidence>
<dbReference type="PANTHER" id="PTHR30121:SF12">
    <property type="entry name" value="TYPE IV SECRETION SYSTEM PROTEIN CAGE"/>
    <property type="match status" value="1"/>
</dbReference>
<dbReference type="Gene3D" id="3.40.50.300">
    <property type="entry name" value="P-loop containing nucleotide triphosphate hydrolases"/>
    <property type="match status" value="1"/>
</dbReference>
<dbReference type="GO" id="GO:0005524">
    <property type="term" value="F:ATP binding"/>
    <property type="evidence" value="ECO:0007669"/>
    <property type="project" value="UniProtKB-KW"/>
</dbReference>
<dbReference type="eggNOG" id="COG3451">
    <property type="taxonomic scope" value="Bacteria"/>
</dbReference>
<dbReference type="InterPro" id="IPR027417">
    <property type="entry name" value="P-loop_NTPase"/>
</dbReference>
<evidence type="ECO:0000313" key="7">
    <source>
        <dbReference type="Proteomes" id="UP000002601"/>
    </source>
</evidence>
<feature type="domain" description="AAA+ ATPase" evidence="5">
    <location>
        <begin position="452"/>
        <end position="705"/>
    </location>
</feature>
<dbReference type="STRING" id="526222.Desal_1706"/>
<evidence type="ECO:0000256" key="4">
    <source>
        <dbReference type="SAM" id="MobiDB-lite"/>
    </source>
</evidence>
<dbReference type="SMART" id="SM00382">
    <property type="entry name" value="AAA"/>
    <property type="match status" value="1"/>
</dbReference>
<evidence type="ECO:0000259" key="5">
    <source>
        <dbReference type="SMART" id="SM00382"/>
    </source>
</evidence>
<dbReference type="HOGENOM" id="CLU_008341_1_0_7"/>
<dbReference type="NCBIfam" id="NF010404">
    <property type="entry name" value="PRK13830.1"/>
    <property type="match status" value="1"/>
</dbReference>
<dbReference type="PANTHER" id="PTHR30121">
    <property type="entry name" value="UNCHARACTERIZED PROTEIN YJGR-RELATED"/>
    <property type="match status" value="1"/>
</dbReference>
<proteinExistence type="inferred from homology"/>
<dbReference type="Pfam" id="PF19044">
    <property type="entry name" value="P-loop_TraG"/>
    <property type="match status" value="1"/>
</dbReference>
<comment type="similarity">
    <text evidence="1">Belongs to the TrbE/VirB4 family.</text>
</comment>
<dbReference type="InterPro" id="IPR043964">
    <property type="entry name" value="P-loop_TraG"/>
</dbReference>
<evidence type="ECO:0000256" key="2">
    <source>
        <dbReference type="ARBA" id="ARBA00022741"/>
    </source>
</evidence>
<keyword evidence="2" id="KW-0547">Nucleotide-binding</keyword>